<dbReference type="Gene3D" id="1.10.246.140">
    <property type="match status" value="2"/>
</dbReference>
<dbReference type="GO" id="GO:0006325">
    <property type="term" value="P:chromatin organization"/>
    <property type="evidence" value="ECO:0007669"/>
    <property type="project" value="UniProtKB-KW"/>
</dbReference>
<evidence type="ECO:0000259" key="2">
    <source>
        <dbReference type="Pfam" id="PF13456"/>
    </source>
</evidence>
<feature type="domain" description="Reverse transcriptase zinc-binding" evidence="3">
    <location>
        <begin position="2"/>
        <end position="54"/>
    </location>
</feature>
<dbReference type="HAMAP" id="MF_03046">
    <property type="entry name" value="ENY2_Sus1"/>
    <property type="match status" value="1"/>
</dbReference>
<comment type="subcellular location">
    <subcellularLocation>
        <location evidence="1">Nucleus</location>
        <location evidence="1">Nucleoplasm</location>
    </subcellularLocation>
</comment>
<dbReference type="EMBL" id="JABCRI010000018">
    <property type="protein sequence ID" value="KAF8390644.1"/>
    <property type="molecule type" value="Genomic_DNA"/>
</dbReference>
<dbReference type="GO" id="GO:0006368">
    <property type="term" value="P:transcription elongation by RNA polymerase II"/>
    <property type="evidence" value="ECO:0007669"/>
    <property type="project" value="UniProtKB-UniRule"/>
</dbReference>
<comment type="similarity">
    <text evidence="1">Belongs to the ENY2 family.</text>
</comment>
<evidence type="ECO:0000256" key="1">
    <source>
        <dbReference type="HAMAP-Rule" id="MF_03046"/>
    </source>
</evidence>
<keyword evidence="1" id="KW-0539">Nucleus</keyword>
<dbReference type="InterPro" id="IPR038212">
    <property type="entry name" value="TF_EnY2_sf"/>
</dbReference>
<dbReference type="InterPro" id="IPR002156">
    <property type="entry name" value="RNaseH_domain"/>
</dbReference>
<reference evidence="4 5" key="1">
    <citation type="submission" date="2020-04" db="EMBL/GenBank/DDBJ databases">
        <title>Plant Genome Project.</title>
        <authorList>
            <person name="Zhang R.-G."/>
        </authorList>
    </citation>
    <scope>NUCLEOTIDE SEQUENCE [LARGE SCALE GENOMIC DNA]</scope>
    <source>
        <strain evidence="4">YNK0</strain>
        <tissue evidence="4">Leaf</tissue>
    </source>
</reference>
<dbReference type="Pfam" id="PF13456">
    <property type="entry name" value="RVT_3"/>
    <property type="match status" value="1"/>
</dbReference>
<dbReference type="Pfam" id="PF10163">
    <property type="entry name" value="EnY2"/>
    <property type="match status" value="1"/>
</dbReference>
<dbReference type="GO" id="GO:0005654">
    <property type="term" value="C:nucleoplasm"/>
    <property type="evidence" value="ECO:0007669"/>
    <property type="project" value="UniProtKB-SubCell"/>
</dbReference>
<comment type="subunit">
    <text evidence="1">Component of the nuclear pore complex (NPC)-associated TREX-2 complex (transcription and export complex 2). Component of the SAGA transcription coactivator-HAT complex. Within the SAGA complex, participates to a subcomplex of SAGA called the DUB module (deubiquitination module).</text>
</comment>
<gene>
    <name evidence="4" type="ORF">HHK36_025171</name>
</gene>
<keyword evidence="1" id="KW-0653">Protein transport</keyword>
<dbReference type="Pfam" id="PF13966">
    <property type="entry name" value="zf-RVT"/>
    <property type="match status" value="1"/>
</dbReference>
<dbReference type="InterPro" id="IPR036397">
    <property type="entry name" value="RNaseH_sf"/>
</dbReference>
<keyword evidence="5" id="KW-1185">Reference proteome</keyword>
<dbReference type="OMA" id="HERWESW"/>
<evidence type="ECO:0000313" key="4">
    <source>
        <dbReference type="EMBL" id="KAF8390644.1"/>
    </source>
</evidence>
<evidence type="ECO:0000313" key="5">
    <source>
        <dbReference type="Proteomes" id="UP000655225"/>
    </source>
</evidence>
<dbReference type="SUPFAM" id="SSF53098">
    <property type="entry name" value="Ribonuclease H-like"/>
    <property type="match status" value="1"/>
</dbReference>
<evidence type="ECO:0000259" key="3">
    <source>
        <dbReference type="Pfam" id="PF13966"/>
    </source>
</evidence>
<protein>
    <recommendedName>
        <fullName evidence="1">Transcription and mRNA export factor ENY2</fullName>
    </recommendedName>
    <alternativeName>
        <fullName evidence="1">Enhancer of yellow 2 transcription factor homolog</fullName>
    </alternativeName>
</protein>
<name>A0A834YKC8_TETSI</name>
<feature type="domain" description="RNase H type-1" evidence="2">
    <location>
        <begin position="165"/>
        <end position="285"/>
    </location>
</feature>
<dbReference type="GO" id="GO:0003676">
    <property type="term" value="F:nucleic acid binding"/>
    <property type="evidence" value="ECO:0007669"/>
    <property type="project" value="InterPro"/>
</dbReference>
<keyword evidence="1" id="KW-0804">Transcription</keyword>
<sequence>MQNFMWCIFKNSVAVKENLVARMIPNDRLCPICFKEGETINHLLFDCEFARAVWFATPYGIRTDEGGGSPMHERWESWLANTQSKEDQVLQITASTVLAWSLWKNKNSNLFQGSCKFPSLVARQAMGLVEEAFTNGVTAQGRRTPHIQHRFVRWIPPDGQWVKINCDGSANLSDGSMGIGAIARNSRGTILSGVTQGVKNRNAVITEATAIKSAVELAIRYGWNHILIESDALVLVHCLKHNQDPPNSDTMAIIADIKALAIKVPHLRFTYVPRRTNSFAHKLAAYGRFSGESNVLEAQVLNSLFAHKLAAYGRRASINRPPTPDAEVEQEQELTLQEIINIKLIESGEKERLKELLRERLIEFNAFSVVIKSLRLTPQAPGLPALVASLKPSPGQWRFSLGCCAGVKDSKSFWCLPQHLKNLSILVCTRAFTRKRGRNNVTVDDLVHEITPKGRASIPDSVKAELLQRIRSFLVSASL</sequence>
<dbReference type="Gene3D" id="3.30.420.10">
    <property type="entry name" value="Ribonuclease H-like superfamily/Ribonuclease H"/>
    <property type="match status" value="1"/>
</dbReference>
<dbReference type="AlphaFoldDB" id="A0A834YKC8"/>
<dbReference type="GO" id="GO:0070390">
    <property type="term" value="C:transcription export complex 2"/>
    <property type="evidence" value="ECO:0007669"/>
    <property type="project" value="UniProtKB-UniRule"/>
</dbReference>
<dbReference type="PANTHER" id="PTHR12514">
    <property type="entry name" value="ENHANCER OF YELLOW 2 TRANSCRIPTION FACTOR"/>
    <property type="match status" value="1"/>
</dbReference>
<dbReference type="InterPro" id="IPR018783">
    <property type="entry name" value="TF_ENY2"/>
</dbReference>
<keyword evidence="1" id="KW-0509">mRNA transport</keyword>
<keyword evidence="1" id="KW-0805">Transcription regulation</keyword>
<organism evidence="4 5">
    <name type="scientific">Tetracentron sinense</name>
    <name type="common">Spur-leaf</name>
    <dbReference type="NCBI Taxonomy" id="13715"/>
    <lineage>
        <taxon>Eukaryota</taxon>
        <taxon>Viridiplantae</taxon>
        <taxon>Streptophyta</taxon>
        <taxon>Embryophyta</taxon>
        <taxon>Tracheophyta</taxon>
        <taxon>Spermatophyta</taxon>
        <taxon>Magnoliopsida</taxon>
        <taxon>Trochodendrales</taxon>
        <taxon>Trochodendraceae</taxon>
        <taxon>Tetracentron</taxon>
    </lineage>
</organism>
<keyword evidence="1" id="KW-0813">Transport</keyword>
<dbReference type="InterPro" id="IPR026960">
    <property type="entry name" value="RVT-Znf"/>
</dbReference>
<comment type="function">
    <text evidence="1">Involved in mRNA export coupled transcription activation by association with both the TREX-2 and the SAGA complexes. The transcription regulatory histone acetylation (HAT) complex SAGA is a multiprotein complex that activates transcription by remodeling chromatin and mediating histone acetylation and deubiquitination. Within the SAGA complex, participates to a subcomplex that specifically deubiquitinates histones. The SAGA complex is recruited to specific gene promoters by activators, where it is required for transcription. The TREX-2 complex functions in docking export-competent ribonucleoprotein particles (mRNPs) to the nuclear entrance of the nuclear pore complex (nuclear basket). TREX-2 participates in mRNA export and accurate chromatin positioning in the nucleus by tethering genes to the nuclear periphery.</text>
</comment>
<dbReference type="GO" id="GO:0006406">
    <property type="term" value="P:mRNA export from nucleus"/>
    <property type="evidence" value="ECO:0007669"/>
    <property type="project" value="UniProtKB-UniRule"/>
</dbReference>
<dbReference type="OrthoDB" id="6221744at2759"/>
<accession>A0A834YKC8</accession>
<dbReference type="CDD" id="cd06222">
    <property type="entry name" value="RNase_H_like"/>
    <property type="match status" value="1"/>
</dbReference>
<keyword evidence="1" id="KW-0156">Chromatin regulator</keyword>
<dbReference type="InterPro" id="IPR044730">
    <property type="entry name" value="RNase_H-like_dom_plant"/>
</dbReference>
<comment type="caution">
    <text evidence="4">The sequence shown here is derived from an EMBL/GenBank/DDBJ whole genome shotgun (WGS) entry which is preliminary data.</text>
</comment>
<dbReference type="GO" id="GO:0071819">
    <property type="term" value="C:DUBm complex"/>
    <property type="evidence" value="ECO:0007669"/>
    <property type="project" value="UniProtKB-UniRule"/>
</dbReference>
<keyword evidence="1" id="KW-0811">Translocation</keyword>
<proteinExistence type="inferred from homology"/>
<dbReference type="GO" id="GO:0000124">
    <property type="term" value="C:SAGA complex"/>
    <property type="evidence" value="ECO:0007669"/>
    <property type="project" value="UniProtKB-UniRule"/>
</dbReference>
<dbReference type="InterPro" id="IPR012337">
    <property type="entry name" value="RNaseH-like_sf"/>
</dbReference>
<dbReference type="GO" id="GO:0015031">
    <property type="term" value="P:protein transport"/>
    <property type="evidence" value="ECO:0007669"/>
    <property type="project" value="UniProtKB-KW"/>
</dbReference>
<dbReference type="GO" id="GO:0003713">
    <property type="term" value="F:transcription coactivator activity"/>
    <property type="evidence" value="ECO:0007669"/>
    <property type="project" value="UniProtKB-UniRule"/>
</dbReference>
<dbReference type="Proteomes" id="UP000655225">
    <property type="component" value="Unassembled WGS sequence"/>
</dbReference>
<dbReference type="GO" id="GO:0004523">
    <property type="term" value="F:RNA-DNA hybrid ribonuclease activity"/>
    <property type="evidence" value="ECO:0007669"/>
    <property type="project" value="InterPro"/>
</dbReference>
<keyword evidence="1" id="KW-0010">Activator</keyword>
<dbReference type="GO" id="GO:0005643">
    <property type="term" value="C:nuclear pore"/>
    <property type="evidence" value="ECO:0007669"/>
    <property type="project" value="UniProtKB-UniRule"/>
</dbReference>